<dbReference type="Pfam" id="PF02811">
    <property type="entry name" value="PHP"/>
    <property type="match status" value="1"/>
</dbReference>
<name>A0A6J4IUW7_9ACTN</name>
<evidence type="ECO:0000256" key="7">
    <source>
        <dbReference type="ARBA" id="ARBA00049158"/>
    </source>
</evidence>
<dbReference type="SUPFAM" id="SSF89550">
    <property type="entry name" value="PHP domain-like"/>
    <property type="match status" value="1"/>
</dbReference>
<comment type="pathway">
    <text evidence="1 8">Amino-acid biosynthesis; L-histidine biosynthesis; L-histidine from 5-phospho-alpha-D-ribose 1-diphosphate: step 8/9.</text>
</comment>
<dbReference type="InterPro" id="IPR010140">
    <property type="entry name" value="Histidinol_P_phosphatase_HisJ"/>
</dbReference>
<accession>A0A6J4IUW7</accession>
<gene>
    <name evidence="10" type="ORF">AVDCRST_MAG57-2576</name>
</gene>
<evidence type="ECO:0000256" key="3">
    <source>
        <dbReference type="ARBA" id="ARBA00013085"/>
    </source>
</evidence>
<dbReference type="InterPro" id="IPR016195">
    <property type="entry name" value="Pol/histidinol_Pase-like"/>
</dbReference>
<protein>
    <recommendedName>
        <fullName evidence="3 8">Histidinol-phosphatase</fullName>
        <shortName evidence="8">HolPase</shortName>
        <ecNumber evidence="3 8">3.1.3.15</ecNumber>
    </recommendedName>
</protein>
<proteinExistence type="inferred from homology"/>
<dbReference type="UniPathway" id="UPA00031">
    <property type="reaction ID" value="UER00013"/>
</dbReference>
<comment type="similarity">
    <text evidence="2 8">Belongs to the PHP hydrolase family. HisK subfamily.</text>
</comment>
<dbReference type="EMBL" id="CADCTI010000215">
    <property type="protein sequence ID" value="CAA9259870.1"/>
    <property type="molecule type" value="Genomic_DNA"/>
</dbReference>
<dbReference type="PANTHER" id="PTHR21039:SF0">
    <property type="entry name" value="HISTIDINOL-PHOSPHATASE"/>
    <property type="match status" value="1"/>
</dbReference>
<sequence length="285" mass="30480">MHSQFSWDATGVGDMHATCARAVAIGLGSLAFTEHVDLTPWVLHGRDLPAHYTGRIDEHGRFLAQPLAIAAYLEEIDRCRRAFPDLRILSGVELSEPHRHPGAVPGLLAAAGLGGTGGLDRVIGSVHALADVSTGDRHTEPVDVVEVVDGFVQRPPVDVVVGYLDEVTALARSDADFAVLGHIDYPLRSWPEAAGSVPWPALEEAFRAALGALASSGRALEVNTRLPLSPRVVTWWHEAGGSAVVFGSDAHRPEDLASDFTETAAMVQAHGFRPGPTPYEFWGRA</sequence>
<dbReference type="AlphaFoldDB" id="A0A6J4IUW7"/>
<evidence type="ECO:0000256" key="8">
    <source>
        <dbReference type="RuleBase" id="RU366003"/>
    </source>
</evidence>
<evidence type="ECO:0000256" key="6">
    <source>
        <dbReference type="ARBA" id="ARBA00023102"/>
    </source>
</evidence>
<comment type="catalytic activity">
    <reaction evidence="7 8">
        <text>L-histidinol phosphate + H2O = L-histidinol + phosphate</text>
        <dbReference type="Rhea" id="RHEA:14465"/>
        <dbReference type="ChEBI" id="CHEBI:15377"/>
        <dbReference type="ChEBI" id="CHEBI:43474"/>
        <dbReference type="ChEBI" id="CHEBI:57699"/>
        <dbReference type="ChEBI" id="CHEBI:57980"/>
        <dbReference type="EC" id="3.1.3.15"/>
    </reaction>
</comment>
<dbReference type="GO" id="GO:0005737">
    <property type="term" value="C:cytoplasm"/>
    <property type="evidence" value="ECO:0007669"/>
    <property type="project" value="TreeGrafter"/>
</dbReference>
<evidence type="ECO:0000313" key="10">
    <source>
        <dbReference type="EMBL" id="CAA9259870.1"/>
    </source>
</evidence>
<evidence type="ECO:0000256" key="1">
    <source>
        <dbReference type="ARBA" id="ARBA00004970"/>
    </source>
</evidence>
<keyword evidence="5 8" id="KW-0378">Hydrolase</keyword>
<dbReference type="PANTHER" id="PTHR21039">
    <property type="entry name" value="HISTIDINOL PHOSPHATASE-RELATED"/>
    <property type="match status" value="1"/>
</dbReference>
<dbReference type="EC" id="3.1.3.15" evidence="3 8"/>
<evidence type="ECO:0000256" key="4">
    <source>
        <dbReference type="ARBA" id="ARBA00022605"/>
    </source>
</evidence>
<feature type="domain" description="PHP" evidence="9">
    <location>
        <begin position="1"/>
        <end position="224"/>
    </location>
</feature>
<evidence type="ECO:0000256" key="2">
    <source>
        <dbReference type="ARBA" id="ARBA00009152"/>
    </source>
</evidence>
<dbReference type="Gene3D" id="3.20.20.140">
    <property type="entry name" value="Metal-dependent hydrolases"/>
    <property type="match status" value="1"/>
</dbReference>
<dbReference type="GO" id="GO:0000105">
    <property type="term" value="P:L-histidine biosynthetic process"/>
    <property type="evidence" value="ECO:0007669"/>
    <property type="project" value="UniProtKB-UniRule"/>
</dbReference>
<dbReference type="GO" id="GO:0004401">
    <property type="term" value="F:histidinol-phosphatase activity"/>
    <property type="evidence" value="ECO:0007669"/>
    <property type="project" value="UniProtKB-UniRule"/>
</dbReference>
<reference evidence="10" key="1">
    <citation type="submission" date="2020-02" db="EMBL/GenBank/DDBJ databases">
        <authorList>
            <person name="Meier V. D."/>
        </authorList>
    </citation>
    <scope>NUCLEOTIDE SEQUENCE</scope>
    <source>
        <strain evidence="10">AVDCRST_MAG57</strain>
    </source>
</reference>
<evidence type="ECO:0000256" key="5">
    <source>
        <dbReference type="ARBA" id="ARBA00022801"/>
    </source>
</evidence>
<keyword evidence="4 8" id="KW-0028">Amino-acid biosynthesis</keyword>
<keyword evidence="6 8" id="KW-0368">Histidine biosynthesis</keyword>
<organism evidence="10">
    <name type="scientific">uncultured Blastococcus sp</name>
    <dbReference type="NCBI Taxonomy" id="217144"/>
    <lineage>
        <taxon>Bacteria</taxon>
        <taxon>Bacillati</taxon>
        <taxon>Actinomycetota</taxon>
        <taxon>Actinomycetes</taxon>
        <taxon>Geodermatophilales</taxon>
        <taxon>Geodermatophilaceae</taxon>
        <taxon>Blastococcus</taxon>
        <taxon>environmental samples</taxon>
    </lineage>
</organism>
<dbReference type="InterPro" id="IPR004013">
    <property type="entry name" value="PHP_dom"/>
</dbReference>
<evidence type="ECO:0000259" key="9">
    <source>
        <dbReference type="Pfam" id="PF02811"/>
    </source>
</evidence>